<name>A0A4R5B3F3_9ACTN</name>
<dbReference type="SMART" id="SM00530">
    <property type="entry name" value="HTH_XRE"/>
    <property type="match status" value="1"/>
</dbReference>
<feature type="domain" description="HTH cro/C1-type" evidence="1">
    <location>
        <begin position="21"/>
        <end position="75"/>
    </location>
</feature>
<comment type="caution">
    <text evidence="2">The sequence shown here is derived from an EMBL/GenBank/DDBJ whole genome shotgun (WGS) entry which is preliminary data.</text>
</comment>
<dbReference type="Pfam" id="PF13560">
    <property type="entry name" value="HTH_31"/>
    <property type="match status" value="1"/>
</dbReference>
<dbReference type="OrthoDB" id="3469353at2"/>
<dbReference type="EMBL" id="SMKY01000105">
    <property type="protein sequence ID" value="TDD79725.1"/>
    <property type="molecule type" value="Genomic_DNA"/>
</dbReference>
<dbReference type="Proteomes" id="UP000295578">
    <property type="component" value="Unassembled WGS sequence"/>
</dbReference>
<evidence type="ECO:0000313" key="3">
    <source>
        <dbReference type="Proteomes" id="UP000295578"/>
    </source>
</evidence>
<evidence type="ECO:0000259" key="1">
    <source>
        <dbReference type="PROSITE" id="PS50943"/>
    </source>
</evidence>
<dbReference type="InterPro" id="IPR001387">
    <property type="entry name" value="Cro/C1-type_HTH"/>
</dbReference>
<dbReference type="CDD" id="cd00093">
    <property type="entry name" value="HTH_XRE"/>
    <property type="match status" value="1"/>
</dbReference>
<protein>
    <submittedName>
        <fullName evidence="2">Transcriptional regulator</fullName>
    </submittedName>
</protein>
<dbReference type="PROSITE" id="PS50943">
    <property type="entry name" value="HTH_CROC1"/>
    <property type="match status" value="1"/>
</dbReference>
<dbReference type="AlphaFoldDB" id="A0A4R5B3F3"/>
<dbReference type="SUPFAM" id="SSF47413">
    <property type="entry name" value="lambda repressor-like DNA-binding domains"/>
    <property type="match status" value="1"/>
</dbReference>
<dbReference type="Pfam" id="PF19054">
    <property type="entry name" value="DUF5753"/>
    <property type="match status" value="1"/>
</dbReference>
<dbReference type="RefSeq" id="WP_132199425.1">
    <property type="nucleotide sequence ID" value="NZ_SMKY01000105.1"/>
</dbReference>
<proteinExistence type="predicted"/>
<organism evidence="2 3">
    <name type="scientific">Actinomadura darangshiensis</name>
    <dbReference type="NCBI Taxonomy" id="705336"/>
    <lineage>
        <taxon>Bacteria</taxon>
        <taxon>Bacillati</taxon>
        <taxon>Actinomycetota</taxon>
        <taxon>Actinomycetes</taxon>
        <taxon>Streptosporangiales</taxon>
        <taxon>Thermomonosporaceae</taxon>
        <taxon>Actinomadura</taxon>
    </lineage>
</organism>
<dbReference type="InterPro" id="IPR043917">
    <property type="entry name" value="DUF5753"/>
</dbReference>
<dbReference type="InterPro" id="IPR010982">
    <property type="entry name" value="Lambda_DNA-bd_dom_sf"/>
</dbReference>
<dbReference type="Gene3D" id="1.10.260.40">
    <property type="entry name" value="lambda repressor-like DNA-binding domains"/>
    <property type="match status" value="1"/>
</dbReference>
<gene>
    <name evidence="2" type="ORF">E1293_22465</name>
</gene>
<evidence type="ECO:0000313" key="2">
    <source>
        <dbReference type="EMBL" id="TDD79725.1"/>
    </source>
</evidence>
<dbReference type="GO" id="GO:0003677">
    <property type="term" value="F:DNA binding"/>
    <property type="evidence" value="ECO:0007669"/>
    <property type="project" value="InterPro"/>
</dbReference>
<reference evidence="2 3" key="1">
    <citation type="submission" date="2019-03" db="EMBL/GenBank/DDBJ databases">
        <title>Draft genome sequences of novel Actinobacteria.</title>
        <authorList>
            <person name="Sahin N."/>
            <person name="Ay H."/>
            <person name="Saygin H."/>
        </authorList>
    </citation>
    <scope>NUCLEOTIDE SEQUENCE [LARGE SCALE GENOMIC DNA]</scope>
    <source>
        <strain evidence="2 3">DSM 45941</strain>
    </source>
</reference>
<sequence>MASPSDKGKDTPELRTFGLEVRSLREAAGLNQTELAALVHVSRAYISHVERGKTRCRLDFATRLDGALRANGEVVQAWNALVEAIKSIRYANYFVDFPKAELTASLIRVYETHIVNGLFQTEGYASAILKSPDDVATRMSRQKRVLDDPAPKIFVVLEESVLLRQVGTVDVMREQLEYLIELSHRDGIRLQILPTVYVEEARAAFNIATQADRREAAYIVNATDGVTSADPTDLANLNETFASLQAEALNVRDSRALIRKVIDERWT</sequence>
<accession>A0A4R5B3F3</accession>
<keyword evidence="3" id="KW-1185">Reference proteome</keyword>